<feature type="domain" description="Phosphoribosyltransferase" evidence="2">
    <location>
        <begin position="189"/>
        <end position="269"/>
    </location>
</feature>
<comment type="similarity">
    <text evidence="1">Belongs to the ComF/GntX family.</text>
</comment>
<proteinExistence type="inferred from homology"/>
<dbReference type="InterPro" id="IPR000836">
    <property type="entry name" value="PRTase_dom"/>
</dbReference>
<accession>A0A8J7P745</accession>
<dbReference type="AlphaFoldDB" id="A0A8J7P745"/>
<dbReference type="CDD" id="cd06223">
    <property type="entry name" value="PRTases_typeI"/>
    <property type="match status" value="1"/>
</dbReference>
<dbReference type="Proteomes" id="UP000664277">
    <property type="component" value="Unassembled WGS sequence"/>
</dbReference>
<dbReference type="Pfam" id="PF00156">
    <property type="entry name" value="Pribosyltran"/>
    <property type="match status" value="1"/>
</dbReference>
<evidence type="ECO:0000313" key="3">
    <source>
        <dbReference type="EMBL" id="MBN8659999.1"/>
    </source>
</evidence>
<protein>
    <submittedName>
        <fullName evidence="3">ComF family protein</fullName>
    </submittedName>
</protein>
<dbReference type="EMBL" id="JAFLCK010000007">
    <property type="protein sequence ID" value="MBN8659999.1"/>
    <property type="molecule type" value="Genomic_DNA"/>
</dbReference>
<dbReference type="SUPFAM" id="SSF53271">
    <property type="entry name" value="PRTase-like"/>
    <property type="match status" value="1"/>
</dbReference>
<evidence type="ECO:0000259" key="2">
    <source>
        <dbReference type="Pfam" id="PF00156"/>
    </source>
</evidence>
<dbReference type="PANTHER" id="PTHR47505:SF1">
    <property type="entry name" value="DNA UTILIZATION PROTEIN YHGH"/>
    <property type="match status" value="1"/>
</dbReference>
<evidence type="ECO:0000313" key="4">
    <source>
        <dbReference type="Proteomes" id="UP000664277"/>
    </source>
</evidence>
<dbReference type="PANTHER" id="PTHR47505">
    <property type="entry name" value="DNA UTILIZATION PROTEIN YHGH"/>
    <property type="match status" value="1"/>
</dbReference>
<dbReference type="InterPro" id="IPR029057">
    <property type="entry name" value="PRTase-like"/>
</dbReference>
<name>A0A8J7P745_9BACT</name>
<reference evidence="3" key="1">
    <citation type="submission" date="2021-02" db="EMBL/GenBank/DDBJ databases">
        <title>Genome-Resolved Metagenomics of a Microbial Community Performing Photosynthetic Biological Nutrient Removal.</title>
        <authorList>
            <person name="Mcdaniel E.A."/>
        </authorList>
    </citation>
    <scope>NUCLEOTIDE SEQUENCE</scope>
    <source>
        <strain evidence="3">UWPOB_OBS1</strain>
    </source>
</reference>
<dbReference type="Gene3D" id="3.40.50.2020">
    <property type="match status" value="1"/>
</dbReference>
<dbReference type="InterPro" id="IPR051910">
    <property type="entry name" value="ComF/GntX_DNA_util-trans"/>
</dbReference>
<comment type="caution">
    <text evidence="3">The sequence shown here is derived from an EMBL/GenBank/DDBJ whole genome shotgun (WGS) entry which is preliminary data.</text>
</comment>
<organism evidence="3 4">
    <name type="scientific">Candidatus Obscuribacter phosphatis</name>
    <dbReference type="NCBI Taxonomy" id="1906157"/>
    <lineage>
        <taxon>Bacteria</taxon>
        <taxon>Bacillati</taxon>
        <taxon>Candidatus Melainabacteria</taxon>
        <taxon>Candidatus Obscuribacterales</taxon>
        <taxon>Candidatus Obscuribacteraceae</taxon>
        <taxon>Candidatus Obscuribacter</taxon>
    </lineage>
</organism>
<sequence length="281" mass="31989">MKTIYCLLKEILFWALALVNEAPCRVCSRPLAFTASENFVHANRHICRDCLDYLCQPETGRLVLEPDSYKDSCTDSCTSSFAYIALAPYEDLSKDLIALVKQKAEHRLLCDLAFPLYCLLDKITSDGLATRGLTAPIRQSYLLIPIPMHKSKLQKQKQNHAKLIAGHLEHYARTQGVFKRKSLRLQLVEEVLVQIRETKPQKYLNKQERRLNVQNAFALGKDAAKIKDKDVILIDDVLTSGATMYEALKEIRKAQPRSILICTLARTIYANHAKESRRAET</sequence>
<evidence type="ECO:0000256" key="1">
    <source>
        <dbReference type="ARBA" id="ARBA00008007"/>
    </source>
</evidence>
<gene>
    <name evidence="3" type="ORF">J0M35_06520</name>
</gene>